<sequence length="102" mass="11846">MPLLDQLSPTRSQLTTLGKREGSLVLEGHHTYLCSWSPTGQEKVYSRNADLGEPECYYFEEYEAPRMNPSVVAAHKRIGLLQKFNKWQGKAMERCKSPWTRW</sequence>
<organism evidence="1 2">
    <name type="scientific">Microthlaspi erraticum</name>
    <dbReference type="NCBI Taxonomy" id="1685480"/>
    <lineage>
        <taxon>Eukaryota</taxon>
        <taxon>Viridiplantae</taxon>
        <taxon>Streptophyta</taxon>
        <taxon>Embryophyta</taxon>
        <taxon>Tracheophyta</taxon>
        <taxon>Spermatophyta</taxon>
        <taxon>Magnoliopsida</taxon>
        <taxon>eudicotyledons</taxon>
        <taxon>Gunneridae</taxon>
        <taxon>Pentapetalae</taxon>
        <taxon>rosids</taxon>
        <taxon>malvids</taxon>
        <taxon>Brassicales</taxon>
        <taxon>Brassicaceae</taxon>
        <taxon>Coluteocarpeae</taxon>
        <taxon>Microthlaspi</taxon>
    </lineage>
</organism>
<evidence type="ECO:0000313" key="2">
    <source>
        <dbReference type="Proteomes" id="UP000467841"/>
    </source>
</evidence>
<comment type="caution">
    <text evidence="1">The sequence shown here is derived from an EMBL/GenBank/DDBJ whole genome shotgun (WGS) entry which is preliminary data.</text>
</comment>
<protein>
    <submittedName>
        <fullName evidence="1">Uncharacterized protein</fullName>
    </submittedName>
</protein>
<dbReference type="EMBL" id="CACVBM020000876">
    <property type="protein sequence ID" value="CAA7024198.1"/>
    <property type="molecule type" value="Genomic_DNA"/>
</dbReference>
<dbReference type="AlphaFoldDB" id="A0A6D2I7M0"/>
<gene>
    <name evidence="1" type="ORF">MERR_LOCUS11433</name>
</gene>
<evidence type="ECO:0000313" key="1">
    <source>
        <dbReference type="EMBL" id="CAA7024198.1"/>
    </source>
</evidence>
<name>A0A6D2I7M0_9BRAS</name>
<proteinExistence type="predicted"/>
<keyword evidence="2" id="KW-1185">Reference proteome</keyword>
<dbReference type="OrthoDB" id="10517735at2759"/>
<reference evidence="1" key="1">
    <citation type="submission" date="2020-01" db="EMBL/GenBank/DDBJ databases">
        <authorList>
            <person name="Mishra B."/>
        </authorList>
    </citation>
    <scope>NUCLEOTIDE SEQUENCE [LARGE SCALE GENOMIC DNA]</scope>
</reference>
<dbReference type="Proteomes" id="UP000467841">
    <property type="component" value="Unassembled WGS sequence"/>
</dbReference>
<accession>A0A6D2I7M0</accession>